<comment type="caution">
    <text evidence="2">The sequence shown here is derived from an EMBL/GenBank/DDBJ whole genome shotgun (WGS) entry which is preliminary data.</text>
</comment>
<gene>
    <name evidence="2" type="ORF">PVAP13_8NG122300</name>
</gene>
<name>A0A8T0P9P0_PANVG</name>
<keyword evidence="3" id="KW-1185">Reference proteome</keyword>
<evidence type="ECO:0000313" key="3">
    <source>
        <dbReference type="Proteomes" id="UP000823388"/>
    </source>
</evidence>
<evidence type="ECO:0000259" key="1">
    <source>
        <dbReference type="Pfam" id="PF03478"/>
    </source>
</evidence>
<organism evidence="2 3">
    <name type="scientific">Panicum virgatum</name>
    <name type="common">Blackwell switchgrass</name>
    <dbReference type="NCBI Taxonomy" id="38727"/>
    <lineage>
        <taxon>Eukaryota</taxon>
        <taxon>Viridiplantae</taxon>
        <taxon>Streptophyta</taxon>
        <taxon>Embryophyta</taxon>
        <taxon>Tracheophyta</taxon>
        <taxon>Spermatophyta</taxon>
        <taxon>Magnoliopsida</taxon>
        <taxon>Liliopsida</taxon>
        <taxon>Poales</taxon>
        <taxon>Poaceae</taxon>
        <taxon>PACMAD clade</taxon>
        <taxon>Panicoideae</taxon>
        <taxon>Panicodae</taxon>
        <taxon>Paniceae</taxon>
        <taxon>Panicinae</taxon>
        <taxon>Panicum</taxon>
        <taxon>Panicum sect. Hiantes</taxon>
    </lineage>
</organism>
<feature type="domain" description="KIB1-4 beta-propeller" evidence="1">
    <location>
        <begin position="66"/>
        <end position="234"/>
    </location>
</feature>
<dbReference type="AlphaFoldDB" id="A0A8T0P9P0"/>
<reference evidence="2" key="1">
    <citation type="submission" date="2020-05" db="EMBL/GenBank/DDBJ databases">
        <title>WGS assembly of Panicum virgatum.</title>
        <authorList>
            <person name="Lovell J.T."/>
            <person name="Jenkins J."/>
            <person name="Shu S."/>
            <person name="Juenger T.E."/>
            <person name="Schmutz J."/>
        </authorList>
    </citation>
    <scope>NUCLEOTIDE SEQUENCE</scope>
    <source>
        <strain evidence="2">AP13</strain>
    </source>
</reference>
<sequence>MYGLHDVRAGKSFCCVSRQMRNRFWIGGKDDWLVTTDSVCDLKLLNPISGETISDGHFAIALFSDGLLLFTSKSLGVWKVLTNPTDFDGCYKYYPFVFLDAPVRKGRLIGVEQTGSIYSWNIDVPSDHPVKLESPNIPLIDESAEHVFYLGISPTDQLILICIHGHGEGFYNSSRRMLVSEHDRFGHVDGMSVHMLDEEDGTWHRIRALGHGQSLFLGLNYPFYGNWSRLKSESVCVANIMEIDVVMFSCGSGQLVGVQAYPVEEGDRLLDGHSMRTPIWFRPTVPLRGSSI</sequence>
<proteinExistence type="predicted"/>
<dbReference type="EMBL" id="CM029052">
    <property type="protein sequence ID" value="KAG2558340.1"/>
    <property type="molecule type" value="Genomic_DNA"/>
</dbReference>
<dbReference type="Proteomes" id="UP000823388">
    <property type="component" value="Chromosome 8N"/>
</dbReference>
<protein>
    <recommendedName>
        <fullName evidence="1">KIB1-4 beta-propeller domain-containing protein</fullName>
    </recommendedName>
</protein>
<evidence type="ECO:0000313" key="2">
    <source>
        <dbReference type="EMBL" id="KAG2558340.1"/>
    </source>
</evidence>
<dbReference type="Pfam" id="PF03478">
    <property type="entry name" value="Beta-prop_KIB1-4"/>
    <property type="match status" value="1"/>
</dbReference>
<accession>A0A8T0P9P0</accession>
<dbReference type="InterPro" id="IPR005174">
    <property type="entry name" value="KIB1-4_b-propeller"/>
</dbReference>